<dbReference type="InterPro" id="IPR013083">
    <property type="entry name" value="Znf_RING/FYVE/PHD"/>
</dbReference>
<dbReference type="SUPFAM" id="SSF57903">
    <property type="entry name" value="FYVE/PHD zinc finger"/>
    <property type="match status" value="1"/>
</dbReference>
<feature type="region of interest" description="Disordered" evidence="5">
    <location>
        <begin position="535"/>
        <end position="624"/>
    </location>
</feature>
<dbReference type="GO" id="GO:0008270">
    <property type="term" value="F:zinc ion binding"/>
    <property type="evidence" value="ECO:0007669"/>
    <property type="project" value="UniProtKB-KW"/>
</dbReference>
<dbReference type="InterPro" id="IPR047157">
    <property type="entry name" value="PHRF1/Atg35"/>
</dbReference>
<dbReference type="InterPro" id="IPR011011">
    <property type="entry name" value="Znf_FYVE_PHD"/>
</dbReference>
<keyword evidence="9" id="KW-1185">Reference proteome</keyword>
<dbReference type="GO" id="GO:0016567">
    <property type="term" value="P:protein ubiquitination"/>
    <property type="evidence" value="ECO:0007669"/>
    <property type="project" value="UniProtKB-UniPathway"/>
</dbReference>
<reference evidence="8 9" key="1">
    <citation type="journal article" date="2013" name="Fungal Biol.">
        <title>Analysis of microsatellite markers in the genome of the plant pathogen Ceratocystis fimbriata.</title>
        <authorList>
            <person name="Simpson M.C."/>
            <person name="Wilken P.M."/>
            <person name="Coetzee M.P."/>
            <person name="Wingfield M.J."/>
            <person name="Wingfield B.D."/>
        </authorList>
    </citation>
    <scope>NUCLEOTIDE SEQUENCE [LARGE SCALE GENOMIC DNA]</scope>
    <source>
        <strain evidence="8 9">CBS 114723</strain>
    </source>
</reference>
<keyword evidence="3" id="KW-0862">Zinc</keyword>
<evidence type="ECO:0000256" key="3">
    <source>
        <dbReference type="ARBA" id="ARBA00022833"/>
    </source>
</evidence>
<keyword evidence="1" id="KW-0479">Metal-binding</keyword>
<feature type="domain" description="RING-type" evidence="7">
    <location>
        <begin position="136"/>
        <end position="159"/>
    </location>
</feature>
<dbReference type="Pfam" id="PF13639">
    <property type="entry name" value="zf-RING_2"/>
    <property type="match status" value="1"/>
</dbReference>
<dbReference type="EMBL" id="APWK03000129">
    <property type="protein sequence ID" value="PHH50476.1"/>
    <property type="molecule type" value="Genomic_DNA"/>
</dbReference>
<organism evidence="8 9">
    <name type="scientific">Ceratocystis fimbriata CBS 114723</name>
    <dbReference type="NCBI Taxonomy" id="1035309"/>
    <lineage>
        <taxon>Eukaryota</taxon>
        <taxon>Fungi</taxon>
        <taxon>Dikarya</taxon>
        <taxon>Ascomycota</taxon>
        <taxon>Pezizomycotina</taxon>
        <taxon>Sordariomycetes</taxon>
        <taxon>Hypocreomycetidae</taxon>
        <taxon>Microascales</taxon>
        <taxon>Ceratocystidaceae</taxon>
        <taxon>Ceratocystis</taxon>
    </lineage>
</organism>
<evidence type="ECO:0000256" key="2">
    <source>
        <dbReference type="ARBA" id="ARBA00022771"/>
    </source>
</evidence>
<dbReference type="Gene3D" id="3.30.40.10">
    <property type="entry name" value="Zinc/RING finger domain, C3HC4 (zinc finger)"/>
    <property type="match status" value="2"/>
</dbReference>
<gene>
    <name evidence="8" type="ORF">CFIMG_005750RA</name>
</gene>
<feature type="region of interest" description="Disordered" evidence="5">
    <location>
        <begin position="650"/>
        <end position="688"/>
    </location>
</feature>
<dbReference type="PROSITE" id="PS01359">
    <property type="entry name" value="ZF_PHD_1"/>
    <property type="match status" value="1"/>
</dbReference>
<dbReference type="InterPro" id="IPR019786">
    <property type="entry name" value="Zinc_finger_PHD-type_CS"/>
</dbReference>
<evidence type="ECO:0000259" key="6">
    <source>
        <dbReference type="PROSITE" id="PS50016"/>
    </source>
</evidence>
<evidence type="ECO:0000256" key="1">
    <source>
        <dbReference type="ARBA" id="ARBA00022723"/>
    </source>
</evidence>
<evidence type="ECO:0000313" key="9">
    <source>
        <dbReference type="Proteomes" id="UP000222788"/>
    </source>
</evidence>
<evidence type="ECO:0000256" key="5">
    <source>
        <dbReference type="SAM" id="MobiDB-lite"/>
    </source>
</evidence>
<feature type="compositionally biased region" description="Basic and acidic residues" evidence="5">
    <location>
        <begin position="586"/>
        <end position="614"/>
    </location>
</feature>
<dbReference type="InterPro" id="IPR059153">
    <property type="entry name" value="NSD_PHD-1st"/>
</dbReference>
<feature type="domain" description="PHD-type" evidence="6">
    <location>
        <begin position="205"/>
        <end position="255"/>
    </location>
</feature>
<dbReference type="InterPro" id="IPR001841">
    <property type="entry name" value="Znf_RING"/>
</dbReference>
<feature type="region of interest" description="Disordered" evidence="5">
    <location>
        <begin position="356"/>
        <end position="388"/>
    </location>
</feature>
<keyword evidence="2 4" id="KW-0863">Zinc-finger</keyword>
<dbReference type="SUPFAM" id="SSF57850">
    <property type="entry name" value="RING/U-box"/>
    <property type="match status" value="1"/>
</dbReference>
<evidence type="ECO:0008006" key="10">
    <source>
        <dbReference type="Google" id="ProtNLM"/>
    </source>
</evidence>
<feature type="compositionally biased region" description="Polar residues" evidence="5">
    <location>
        <begin position="438"/>
        <end position="447"/>
    </location>
</feature>
<feature type="compositionally biased region" description="Low complexity" evidence="5">
    <location>
        <begin position="468"/>
        <end position="494"/>
    </location>
</feature>
<accession>A0A2C5WX65</accession>
<feature type="region of interest" description="Disordered" evidence="5">
    <location>
        <begin position="406"/>
        <end position="504"/>
    </location>
</feature>
<dbReference type="PROSITE" id="PS50089">
    <property type="entry name" value="ZF_RING_2"/>
    <property type="match status" value="1"/>
</dbReference>
<proteinExistence type="predicted"/>
<dbReference type="InterPro" id="IPR001965">
    <property type="entry name" value="Znf_PHD"/>
</dbReference>
<feature type="region of interest" description="Disordered" evidence="5">
    <location>
        <begin position="791"/>
        <end position="812"/>
    </location>
</feature>
<dbReference type="AlphaFoldDB" id="A0A2C5WX65"/>
<dbReference type="GO" id="GO:0051603">
    <property type="term" value="P:proteolysis involved in protein catabolic process"/>
    <property type="evidence" value="ECO:0007669"/>
    <property type="project" value="UniProtKB-ARBA"/>
</dbReference>
<sequence>METAVEEESCAICLEALTVAPACSTVIKDSADTISNPLVAAATAHSTSITGPSSTNSTATTEAITGVTLPVATLATSPSSTSTAVTAPTLSVASSSTSISVSPSVDATTPGDPPSSFHFLDLAATKNLYIANLDSCEHVFHHSCIMPWTNIANSCPMCRVEFHKIHVSTPPPNQKLIKTYRVEDKKQPVQANDLDSSISVELEDSHPCPICLSAEDEGVLLLCDGPNCRAAYHTYCIGLEDVPSGDWLCMECAHLHSQGLIASPSDIDNGAAIEGSRPPPRRRAMRTRLGLRNITHVIRNIQPESNMPWARLVNHVYESTNIDLNTGDDSSDIDILRERRSAIRRRIESERIRERSHTSRVALRGPVRPPLPVATRVATPPPVTAPEPLSQEVADAWGVLDEALSTSSSGRSSFNNLRPAQNSTIKSTALRRRKRTVPDTNTTSPNTAEPPVERKQKRPCTRPPPKVAESTLGSGAASSSSSASNTVTAPTSSAGSPAEERPSFVSSLLKEVGLEHSTDDEKVGHYLRRGTCEMAISPVGSPDRSRGSSPMSGCQSPPFLVNKSGSPGLTSHIEPDYSSVTQVFSDTRRTRDGETKDRRIRDPEKREKEKEGGRRGPVAPPLHARSRVPAWLQDAPKEAQLVSEPVWVSRAASSSSPPPSNMASTGSSSQGAPSTSSSSSSSSTGPFGWRESEVAASKRKIFEAMTALAFPPHIYNRDPDEITSAIQHSLRQHMTVASTLTSGQFGQIGAQALATVRQQLRSVDPDEAGFADKLVHLATVEVQRRIDEATIGTSSKNAAAASVGGGAGSSEA</sequence>
<comment type="caution">
    <text evidence="8">The sequence shown here is derived from an EMBL/GenBank/DDBJ whole genome shotgun (WGS) entry which is preliminary data.</text>
</comment>
<dbReference type="PANTHER" id="PTHR12618">
    <property type="entry name" value="PHD AND RING FINGER DOMAIN-CONTAINING PROTEIN 1"/>
    <property type="match status" value="1"/>
</dbReference>
<evidence type="ECO:0000259" key="7">
    <source>
        <dbReference type="PROSITE" id="PS50089"/>
    </source>
</evidence>
<reference evidence="8 9" key="2">
    <citation type="journal article" date="2013" name="IMA Fungus">
        <title>IMA Genome-F 1: Ceratocystis fimbriata: Draft nuclear genome sequence for the plant pathogen, Ceratocystis fimbriata.</title>
        <authorList>
            <person name="Wilken P.M."/>
            <person name="Steenkamp E.T."/>
            <person name="Wingfield M.J."/>
            <person name="de Beer Z.W."/>
            <person name="Wingfield B.D."/>
        </authorList>
    </citation>
    <scope>NUCLEOTIDE SEQUENCE [LARGE SCALE GENOMIC DNA]</scope>
    <source>
        <strain evidence="8 9">CBS 114723</strain>
    </source>
</reference>
<dbReference type="OrthoDB" id="8062037at2759"/>
<protein>
    <recommendedName>
        <fullName evidence="10">PHD and RING finger domain-containing protein</fullName>
    </recommendedName>
</protein>
<dbReference type="UniPathway" id="UPA00143"/>
<dbReference type="InterPro" id="IPR019787">
    <property type="entry name" value="Znf_PHD-finger"/>
</dbReference>
<feature type="compositionally biased region" description="Gly residues" evidence="5">
    <location>
        <begin position="803"/>
        <end position="812"/>
    </location>
</feature>
<name>A0A2C5WX65_9PEZI</name>
<evidence type="ECO:0000313" key="8">
    <source>
        <dbReference type="EMBL" id="PHH50476.1"/>
    </source>
</evidence>
<dbReference type="SMART" id="SM00184">
    <property type="entry name" value="RING"/>
    <property type="match status" value="2"/>
</dbReference>
<dbReference type="Pfam" id="PF23011">
    <property type="entry name" value="PHD-1st_NSD"/>
    <property type="match status" value="1"/>
</dbReference>
<dbReference type="Proteomes" id="UP000222788">
    <property type="component" value="Unassembled WGS sequence"/>
</dbReference>
<evidence type="ECO:0000256" key="4">
    <source>
        <dbReference type="PROSITE-ProRule" id="PRU00175"/>
    </source>
</evidence>
<feature type="compositionally biased region" description="Low complexity" evidence="5">
    <location>
        <begin position="650"/>
        <end position="685"/>
    </location>
</feature>
<dbReference type="PROSITE" id="PS50016">
    <property type="entry name" value="ZF_PHD_2"/>
    <property type="match status" value="1"/>
</dbReference>
<dbReference type="PANTHER" id="PTHR12618:SF20">
    <property type="entry name" value="PHD AND RING FINGER DOMAIN-CONTAINING PROTEIN 1"/>
    <property type="match status" value="1"/>
</dbReference>
<feature type="compositionally biased region" description="Polar residues" evidence="5">
    <location>
        <begin position="414"/>
        <end position="427"/>
    </location>
</feature>
<dbReference type="SMART" id="SM00249">
    <property type="entry name" value="PHD"/>
    <property type="match status" value="1"/>
</dbReference>